<dbReference type="SUPFAM" id="SSF54106">
    <property type="entry name" value="LysM domain"/>
    <property type="match status" value="2"/>
</dbReference>
<dbReference type="InterPro" id="IPR008258">
    <property type="entry name" value="Transglycosylase_SLT_dom_1"/>
</dbReference>
<dbReference type="RefSeq" id="WP_055433486.1">
    <property type="nucleotide sequence ID" value="NZ_CYHA01000002.1"/>
</dbReference>
<feature type="domain" description="LysM" evidence="3">
    <location>
        <begin position="328"/>
        <end position="372"/>
    </location>
</feature>
<protein>
    <submittedName>
        <fullName evidence="4">LysM repeat</fullName>
    </submittedName>
</protein>
<dbReference type="PANTHER" id="PTHR33734">
    <property type="entry name" value="LYSM DOMAIN-CONTAINING GPI-ANCHORED PROTEIN 2"/>
    <property type="match status" value="1"/>
</dbReference>
<keyword evidence="5" id="KW-1185">Reference proteome</keyword>
<feature type="domain" description="LysM" evidence="3">
    <location>
        <begin position="625"/>
        <end position="669"/>
    </location>
</feature>
<evidence type="ECO:0000259" key="3">
    <source>
        <dbReference type="PROSITE" id="PS51782"/>
    </source>
</evidence>
<dbReference type="PROSITE" id="PS51782">
    <property type="entry name" value="LYSM"/>
    <property type="match status" value="3"/>
</dbReference>
<feature type="chain" id="PRO_5005503486" evidence="2">
    <location>
        <begin position="24"/>
        <end position="672"/>
    </location>
</feature>
<feature type="signal peptide" evidence="2">
    <location>
        <begin position="1"/>
        <end position="23"/>
    </location>
</feature>
<dbReference type="Proteomes" id="UP000243535">
    <property type="component" value="Unassembled WGS sequence"/>
</dbReference>
<evidence type="ECO:0000256" key="2">
    <source>
        <dbReference type="SAM" id="SignalP"/>
    </source>
</evidence>
<dbReference type="Pfam" id="PF01476">
    <property type="entry name" value="LysM"/>
    <property type="match status" value="3"/>
</dbReference>
<comment type="similarity">
    <text evidence="1">Belongs to the transglycosylase Slt family.</text>
</comment>
<evidence type="ECO:0000313" key="5">
    <source>
        <dbReference type="Proteomes" id="UP000243535"/>
    </source>
</evidence>
<dbReference type="InterPro" id="IPR036779">
    <property type="entry name" value="LysM_dom_sf"/>
</dbReference>
<dbReference type="Gene3D" id="1.10.530.10">
    <property type="match status" value="1"/>
</dbReference>
<gene>
    <name evidence="4" type="ORF">Ga0061063_0975</name>
</gene>
<dbReference type="PANTHER" id="PTHR33734:SF22">
    <property type="entry name" value="MEMBRANE-BOUND LYTIC MUREIN TRANSGLYCOSYLASE D"/>
    <property type="match status" value="1"/>
</dbReference>
<dbReference type="STRING" id="375574.GCA_001418035_00767"/>
<keyword evidence="2" id="KW-0732">Signal</keyword>
<evidence type="ECO:0000256" key="1">
    <source>
        <dbReference type="ARBA" id="ARBA00007734"/>
    </source>
</evidence>
<dbReference type="GO" id="GO:0000270">
    <property type="term" value="P:peptidoglycan metabolic process"/>
    <property type="evidence" value="ECO:0007669"/>
    <property type="project" value="InterPro"/>
</dbReference>
<proteinExistence type="inferred from homology"/>
<evidence type="ECO:0000313" key="4">
    <source>
        <dbReference type="EMBL" id="CUA82119.1"/>
    </source>
</evidence>
<dbReference type="SUPFAM" id="SSF53955">
    <property type="entry name" value="Lysozyme-like"/>
    <property type="match status" value="1"/>
</dbReference>
<dbReference type="InterPro" id="IPR018392">
    <property type="entry name" value="LysM"/>
</dbReference>
<feature type="domain" description="LysM" evidence="3">
    <location>
        <begin position="528"/>
        <end position="571"/>
    </location>
</feature>
<reference evidence="5" key="1">
    <citation type="submission" date="2015-08" db="EMBL/GenBank/DDBJ databases">
        <authorList>
            <person name="Varghese N."/>
        </authorList>
    </citation>
    <scope>NUCLEOTIDE SEQUENCE [LARGE SCALE GENOMIC DNA]</scope>
    <source>
        <strain evidence="5">DSM 17901</strain>
    </source>
</reference>
<sequence>MKRLTPLALTLSFAFSAALPAHAETSAFGRSTGVDVSLAAGLDMMLLNASLLRNGDNVWERLREGFQLPEVNPEIVRRHEQQMAARPESFKRSLDRSRKYLFHILNEVERRGMPTELALLPVVESSFVPTAVSPVGAAGLWQFMPATGRQYGLEQTWWYDGRRDVVDATRAALDYLQNLYTLFGDWNLALAAYNWGEGNVSRAIARLQASGQEVTYEALKMPNETRNYAPKLLAVRNLLMAPEKYGLKLDKFPNKPYFVALSTGRHMDIDVAAKLAGMSVSEFKELNPAFNLPVYAHKSGRQMLIPANKVDKFEKNLSEWNKPLLTWQVYTPAGDENAVEVASRYGMSTEEFAAVNKLNRTTTLTAGRPVLVAMKSGASSLVPDAAEPAPTAPVLVADSRPPVIVAERAPMVSQPVTVASAAPVAAPRTAAPAAPAVTLAVAKPAVSLAAAVPSAPPPATVVQPPKPDTTPAIVAEAAPVAATPAILSDVNVSRAATAPTVSAPAQPVRVAEIRPAAPVSAAVNPNAREHTVAAGDTLFNISRRYNLTVAELKALNGMDEDVLKLGQVLRVKASGTSYAMATPVATPTAPARQMVNAEPASARDEALLKVAGLSTSGSATGQVPSEYVVQRGDTVFSIARKFGLHHTDIQRWNDSSLLARLQPGQRVRIQGL</sequence>
<dbReference type="GO" id="GO:0016020">
    <property type="term" value="C:membrane"/>
    <property type="evidence" value="ECO:0007669"/>
    <property type="project" value="InterPro"/>
</dbReference>
<organism evidence="4 5">
    <name type="scientific">Gulbenkiania indica</name>
    <dbReference type="NCBI Taxonomy" id="375574"/>
    <lineage>
        <taxon>Bacteria</taxon>
        <taxon>Pseudomonadati</taxon>
        <taxon>Pseudomonadota</taxon>
        <taxon>Betaproteobacteria</taxon>
        <taxon>Neisseriales</taxon>
        <taxon>Chromobacteriaceae</taxon>
        <taxon>Gulbenkiania</taxon>
    </lineage>
</organism>
<dbReference type="EMBL" id="CYHA01000002">
    <property type="protein sequence ID" value="CUA82119.1"/>
    <property type="molecule type" value="Genomic_DNA"/>
</dbReference>
<dbReference type="CDD" id="cd00118">
    <property type="entry name" value="LysM"/>
    <property type="match status" value="2"/>
</dbReference>
<dbReference type="InterPro" id="IPR023346">
    <property type="entry name" value="Lysozyme-like_dom_sf"/>
</dbReference>
<name>A0A0K6GUB9_9NEIS</name>
<accession>A0A0K6GUB9</accession>
<dbReference type="OrthoDB" id="9815002at2"/>
<dbReference type="AlphaFoldDB" id="A0A0K6GUB9"/>
<dbReference type="SMART" id="SM00257">
    <property type="entry name" value="LysM"/>
    <property type="match status" value="3"/>
</dbReference>
<dbReference type="Pfam" id="PF01464">
    <property type="entry name" value="SLT"/>
    <property type="match status" value="1"/>
</dbReference>
<dbReference type="InterPro" id="IPR000189">
    <property type="entry name" value="Transglyc_AS"/>
</dbReference>
<dbReference type="GO" id="GO:0008933">
    <property type="term" value="F:peptidoglycan lytic transglycosylase activity"/>
    <property type="evidence" value="ECO:0007669"/>
    <property type="project" value="InterPro"/>
</dbReference>
<dbReference type="PROSITE" id="PS00922">
    <property type="entry name" value="TRANSGLYCOSYLASE"/>
    <property type="match status" value="1"/>
</dbReference>
<dbReference type="CDD" id="cd16894">
    <property type="entry name" value="MltD-like"/>
    <property type="match status" value="1"/>
</dbReference>
<dbReference type="Gene3D" id="3.10.350.10">
    <property type="entry name" value="LysM domain"/>
    <property type="match status" value="2"/>
</dbReference>